<evidence type="ECO:0000313" key="1">
    <source>
        <dbReference type="EMBL" id="ADC45944.1"/>
    </source>
</evidence>
<dbReference type="KEGG" id="mru:mru_0092"/>
<keyword evidence="2" id="KW-1185">Reference proteome</keyword>
<dbReference type="GeneID" id="8769710"/>
<accession>D3DYM4</accession>
<dbReference type="HOGENOM" id="CLU_2613703_0_0_2"/>
<proteinExistence type="predicted"/>
<sequence>MDNKFIILLCLVTVSVFISASFAFGNVLSNADNGSVQTYNSHKDISSPNMDYKHPGELIYGGCGGNQNIQTDGHICEK</sequence>
<organism evidence="1 2">
    <name type="scientific">Methanobrevibacter ruminantium (strain ATCC 35063 / DSM 1093 / JCM 13430 / OCM 146 / M1)</name>
    <name type="common">Methanobacterium ruminantium</name>
    <dbReference type="NCBI Taxonomy" id="634498"/>
    <lineage>
        <taxon>Archaea</taxon>
        <taxon>Methanobacteriati</taxon>
        <taxon>Methanobacteriota</taxon>
        <taxon>Methanomada group</taxon>
        <taxon>Methanobacteria</taxon>
        <taxon>Methanobacteriales</taxon>
        <taxon>Methanobacteriaceae</taxon>
        <taxon>Methanobrevibacter</taxon>
    </lineage>
</organism>
<dbReference type="AlphaFoldDB" id="D3DYM4"/>
<dbReference type="PATRIC" id="fig|634498.28.peg.97"/>
<name>D3DYM4_METRM</name>
<dbReference type="EMBL" id="CP001719">
    <property type="protein sequence ID" value="ADC45944.1"/>
    <property type="molecule type" value="Genomic_DNA"/>
</dbReference>
<dbReference type="Proteomes" id="UP000008680">
    <property type="component" value="Chromosome"/>
</dbReference>
<gene>
    <name evidence="1" type="ordered locus">mru_0092</name>
</gene>
<evidence type="ECO:0000313" key="2">
    <source>
        <dbReference type="Proteomes" id="UP000008680"/>
    </source>
</evidence>
<dbReference type="RefSeq" id="WP_012954900.1">
    <property type="nucleotide sequence ID" value="NC_013790.1"/>
</dbReference>
<reference evidence="1 2" key="1">
    <citation type="journal article" date="2010" name="PLoS ONE">
        <title>The genome sequence of the rumen methanogen Methanobrevibacter ruminantium reveals new possibilities for controlling ruminant methane emissions.</title>
        <authorList>
            <person name="Leahy S.C."/>
            <person name="Kelly W.J."/>
            <person name="Altermann E."/>
            <person name="Ronimus R.S."/>
            <person name="Yeoman C.J."/>
            <person name="Pacheco D.M."/>
            <person name="Li D."/>
            <person name="Kong Z."/>
            <person name="McTavish S."/>
            <person name="Sang C."/>
            <person name="Lambie S.C."/>
            <person name="Janssen P.H."/>
            <person name="Dey D."/>
            <person name="Attwood G.T."/>
        </authorList>
    </citation>
    <scope>NUCLEOTIDE SEQUENCE [LARGE SCALE GENOMIC DNA]</scope>
    <source>
        <strain evidence="2">ATCC 35063 / DSM 1093 / JCM 13430 / OCM 146 / M1</strain>
    </source>
</reference>
<protein>
    <submittedName>
        <fullName evidence="1">Uncharacterized protein</fullName>
    </submittedName>
</protein>